<reference evidence="1" key="1">
    <citation type="submission" date="2024-02" db="EMBL/GenBank/DDBJ databases">
        <authorList>
            <consortium name="ELIXIR-Norway"/>
            <consortium name="Elixir Norway"/>
        </authorList>
    </citation>
    <scope>NUCLEOTIDE SEQUENCE</scope>
</reference>
<accession>A0ABP0VSY4</accession>
<organism evidence="1 2">
    <name type="scientific">Sphagnum jensenii</name>
    <dbReference type="NCBI Taxonomy" id="128206"/>
    <lineage>
        <taxon>Eukaryota</taxon>
        <taxon>Viridiplantae</taxon>
        <taxon>Streptophyta</taxon>
        <taxon>Embryophyta</taxon>
        <taxon>Bryophyta</taxon>
        <taxon>Sphagnophytina</taxon>
        <taxon>Sphagnopsida</taxon>
        <taxon>Sphagnales</taxon>
        <taxon>Sphagnaceae</taxon>
        <taxon>Sphagnum</taxon>
    </lineage>
</organism>
<gene>
    <name evidence="1" type="ORF">CSSPJE1EN1_LOCUS3065</name>
</gene>
<keyword evidence="2" id="KW-1185">Reference proteome</keyword>
<name>A0ABP0VSY4_9BRYO</name>
<evidence type="ECO:0000313" key="2">
    <source>
        <dbReference type="Proteomes" id="UP001497444"/>
    </source>
</evidence>
<proteinExistence type="predicted"/>
<dbReference type="EMBL" id="OZ020105">
    <property type="protein sequence ID" value="CAK9257587.1"/>
    <property type="molecule type" value="Genomic_DNA"/>
</dbReference>
<evidence type="ECO:0000313" key="1">
    <source>
        <dbReference type="EMBL" id="CAK9257587.1"/>
    </source>
</evidence>
<sequence>MTPLNLEVLINPTLSDGVPNGSTRANCLLGGHADFDSGNPGLMEDLSRRVLIVKMLPASFGPEEVKDEVVEDVERLSGVGEAPNVVSLEARWVILTLENSFAQHDEGPGGGDLARHPPFFLNAFEGLPSEFGEGAFEKAMLGGLQDPNATYLVGGGDPHTLEPSFDKQVAVEG</sequence>
<protein>
    <submittedName>
        <fullName evidence="1">Uncharacterized protein</fullName>
    </submittedName>
</protein>
<dbReference type="Proteomes" id="UP001497444">
    <property type="component" value="Chromosome 10"/>
</dbReference>